<comment type="caution">
    <text evidence="2">The sequence shown here is derived from an EMBL/GenBank/DDBJ whole genome shotgun (WGS) entry which is preliminary data.</text>
</comment>
<proteinExistence type="predicted"/>
<reference evidence="3" key="1">
    <citation type="submission" date="2023-05" db="EMBL/GenBank/DDBJ databases">
        <title>Sedimentitalea sp. nov. JM2-8.</title>
        <authorList>
            <person name="Huang J."/>
        </authorList>
    </citation>
    <scope>NUCLEOTIDE SEQUENCE [LARGE SCALE GENOMIC DNA]</scope>
    <source>
        <strain evidence="3">KHS03</strain>
    </source>
</reference>
<dbReference type="Proteomes" id="UP001255416">
    <property type="component" value="Unassembled WGS sequence"/>
</dbReference>
<dbReference type="Gene3D" id="2.170.16.10">
    <property type="entry name" value="Hedgehog/Intein (Hint) domain"/>
    <property type="match status" value="1"/>
</dbReference>
<dbReference type="InterPro" id="IPR028992">
    <property type="entry name" value="Hedgehog/Intein_dom"/>
</dbReference>
<dbReference type="EMBL" id="JASMWN010000021">
    <property type="protein sequence ID" value="MDU9006196.1"/>
    <property type="molecule type" value="Genomic_DNA"/>
</dbReference>
<evidence type="ECO:0000259" key="1">
    <source>
        <dbReference type="Pfam" id="PF13403"/>
    </source>
</evidence>
<dbReference type="RefSeq" id="WP_316780831.1">
    <property type="nucleotide sequence ID" value="NZ_JASMWN010000021.1"/>
</dbReference>
<protein>
    <submittedName>
        <fullName evidence="2">Hint domain-containing protein</fullName>
    </submittedName>
</protein>
<evidence type="ECO:0000313" key="2">
    <source>
        <dbReference type="EMBL" id="MDU9006196.1"/>
    </source>
</evidence>
<name>A0ABU3VJ45_9RHOB</name>
<feature type="domain" description="Hedgehog/Intein (Hint)" evidence="1">
    <location>
        <begin position="156"/>
        <end position="297"/>
    </location>
</feature>
<dbReference type="InterPro" id="IPR036844">
    <property type="entry name" value="Hint_dom_sf"/>
</dbReference>
<dbReference type="Pfam" id="PF13403">
    <property type="entry name" value="Hint_2"/>
    <property type="match status" value="1"/>
</dbReference>
<dbReference type="SUPFAM" id="SSF51294">
    <property type="entry name" value="Hedgehog/intein (Hint) domain"/>
    <property type="match status" value="1"/>
</dbReference>
<organism evidence="2 3">
    <name type="scientific">Sedimentitalea todarodis</name>
    <dbReference type="NCBI Taxonomy" id="1631240"/>
    <lineage>
        <taxon>Bacteria</taxon>
        <taxon>Pseudomonadati</taxon>
        <taxon>Pseudomonadota</taxon>
        <taxon>Alphaproteobacteria</taxon>
        <taxon>Rhodobacterales</taxon>
        <taxon>Paracoccaceae</taxon>
        <taxon>Sedimentitalea</taxon>
    </lineage>
</organism>
<accession>A0ABU3VJ45</accession>
<sequence length="362" mass="39679">MPTTTTSTMFFLGNFADMDTDESDWDLENTGTVLGNHDDLSLVDVTNHDQDDDGAIFDDDDPGATSDFISYDTGSGPTSVSVDSSSLYNAVITLGDGSTSSIQVIVVQAANGDVFLVDFNTELDNLNVQSIELTSHDSSNYAGYSTSRSVENSAVVCFAAGTQITTPEGEVAVEDLRPGMLVTTMDHGAQPILWINRTNHLKPGKQASITLEPGCLGPRTPARRLRVSPQHRILLRSAIVERMCDTAEVLVAAKHLLPLDGITQSLGFLPVQYHHFACARHEVVVANGAEVETFFTGTQAMKTISDIDLRQMRRQIAKAQFESLREPARPFLVGKRLKQMIARHQKNRRDFVEPSHMRDRVG</sequence>
<gene>
    <name evidence="2" type="ORF">QO231_20385</name>
</gene>
<keyword evidence="3" id="KW-1185">Reference proteome</keyword>
<evidence type="ECO:0000313" key="3">
    <source>
        <dbReference type="Proteomes" id="UP001255416"/>
    </source>
</evidence>